<dbReference type="CDD" id="cd00077">
    <property type="entry name" value="HDc"/>
    <property type="match status" value="1"/>
</dbReference>
<feature type="domain" description="HD-GYP" evidence="1">
    <location>
        <begin position="1"/>
        <end position="86"/>
    </location>
</feature>
<sequence length="86" mass="9889">MLLISLSHHERWDGTGYPRGLRGKEIPLLARILAVADTYDAMTSARVYRKPIGKQEAMEEIRRNSSTQFDPAIVNIFLEYLEKNEP</sequence>
<evidence type="ECO:0000259" key="1">
    <source>
        <dbReference type="PROSITE" id="PS51832"/>
    </source>
</evidence>
<organism evidence="2">
    <name type="scientific">uncultured spirochete</name>
    <dbReference type="NCBI Taxonomy" id="156406"/>
    <lineage>
        <taxon>Bacteria</taxon>
        <taxon>Pseudomonadati</taxon>
        <taxon>Spirochaetota</taxon>
        <taxon>Spirochaetia</taxon>
        <taxon>Spirochaetales</taxon>
        <taxon>environmental samples</taxon>
    </lineage>
</organism>
<dbReference type="SUPFAM" id="SSF109604">
    <property type="entry name" value="HD-domain/PDEase-like"/>
    <property type="match status" value="1"/>
</dbReference>
<dbReference type="PROSITE" id="PS51832">
    <property type="entry name" value="HD_GYP"/>
    <property type="match status" value="1"/>
</dbReference>
<protein>
    <recommendedName>
        <fullName evidence="1">HD-GYP domain-containing protein</fullName>
    </recommendedName>
</protein>
<dbReference type="Pfam" id="PF13487">
    <property type="entry name" value="HD_5"/>
    <property type="match status" value="1"/>
</dbReference>
<accession>A0A3P3XMB6</accession>
<proteinExistence type="predicted"/>
<dbReference type="PANTHER" id="PTHR45228">
    <property type="entry name" value="CYCLIC DI-GMP PHOSPHODIESTERASE TM_0186-RELATED"/>
    <property type="match status" value="1"/>
</dbReference>
<reference evidence="2" key="1">
    <citation type="submission" date="2017-02" db="EMBL/GenBank/DDBJ databases">
        <authorList>
            <person name="Regsiter A."/>
            <person name="William W."/>
        </authorList>
    </citation>
    <scope>NUCLEOTIDE SEQUENCE</scope>
    <source>
        <strain evidence="2">BdmA 4</strain>
    </source>
</reference>
<dbReference type="InterPro" id="IPR052020">
    <property type="entry name" value="Cyclic_di-GMP/3'3'-cGAMP_PDE"/>
</dbReference>
<dbReference type="InterPro" id="IPR003607">
    <property type="entry name" value="HD/PDEase_dom"/>
</dbReference>
<evidence type="ECO:0000313" key="2">
    <source>
        <dbReference type="EMBL" id="SLM17447.1"/>
    </source>
</evidence>
<gene>
    <name evidence="2" type="ORF">SPIRO4BDMA_40016</name>
</gene>
<dbReference type="InterPro" id="IPR037522">
    <property type="entry name" value="HD_GYP_dom"/>
</dbReference>
<dbReference type="AlphaFoldDB" id="A0A3P3XMB6"/>
<dbReference type="EMBL" id="FWDO01000004">
    <property type="protein sequence ID" value="SLM17447.1"/>
    <property type="molecule type" value="Genomic_DNA"/>
</dbReference>
<name>A0A3P3XMB6_9SPIR</name>
<dbReference type="Gene3D" id="1.10.3210.10">
    <property type="entry name" value="Hypothetical protein af1432"/>
    <property type="match status" value="1"/>
</dbReference>